<keyword evidence="20" id="KW-1185">Reference proteome</keyword>
<evidence type="ECO:0000256" key="6">
    <source>
        <dbReference type="ARBA" id="ARBA00022984"/>
    </source>
</evidence>
<feature type="compositionally biased region" description="Basic and acidic residues" evidence="17">
    <location>
        <begin position="416"/>
        <end position="427"/>
    </location>
</feature>
<evidence type="ECO:0000256" key="11">
    <source>
        <dbReference type="ARBA" id="ARBA00038053"/>
    </source>
</evidence>
<feature type="transmembrane region" description="Helical" evidence="18">
    <location>
        <begin position="305"/>
        <end position="332"/>
    </location>
</feature>
<comment type="subcellular location">
    <subcellularLocation>
        <location evidence="1">Membrane</location>
        <topology evidence="1">Multi-pass membrane protein</topology>
    </subcellularLocation>
</comment>
<keyword evidence="6" id="KW-0573">Peptidoglycan synthesis</keyword>
<keyword evidence="7 18" id="KW-1133">Transmembrane helix</keyword>
<dbReference type="Proteomes" id="UP001320544">
    <property type="component" value="Chromosome"/>
</dbReference>
<feature type="transmembrane region" description="Helical" evidence="18">
    <location>
        <begin position="338"/>
        <end position="360"/>
    </location>
</feature>
<evidence type="ECO:0000256" key="10">
    <source>
        <dbReference type="ARBA" id="ARBA00033270"/>
    </source>
</evidence>
<evidence type="ECO:0000256" key="16">
    <source>
        <dbReference type="ARBA" id="ARBA00049966"/>
    </source>
</evidence>
<feature type="region of interest" description="Disordered" evidence="17">
    <location>
        <begin position="382"/>
        <end position="427"/>
    </location>
</feature>
<keyword evidence="3" id="KW-0808">Transferase</keyword>
<proteinExistence type="inferred from homology"/>
<evidence type="ECO:0000256" key="15">
    <source>
        <dbReference type="ARBA" id="ARBA00049902"/>
    </source>
</evidence>
<feature type="transmembrane region" description="Helical" evidence="18">
    <location>
        <begin position="189"/>
        <end position="208"/>
    </location>
</feature>
<dbReference type="PANTHER" id="PTHR30474:SF2">
    <property type="entry name" value="PEPTIDOGLYCAN GLYCOSYLTRANSFERASE FTSW-RELATED"/>
    <property type="match status" value="1"/>
</dbReference>
<evidence type="ECO:0000256" key="4">
    <source>
        <dbReference type="ARBA" id="ARBA00022692"/>
    </source>
</evidence>
<evidence type="ECO:0000256" key="13">
    <source>
        <dbReference type="ARBA" id="ARBA00041418"/>
    </source>
</evidence>
<dbReference type="EC" id="2.4.99.28" evidence="14"/>
<name>A0ABM7WK46_9ACTN</name>
<comment type="similarity">
    <text evidence="11">Belongs to the SEDS family. FtsW subfamily.</text>
</comment>
<keyword evidence="8 18" id="KW-0472">Membrane</keyword>
<feature type="transmembrane region" description="Helical" evidence="18">
    <location>
        <begin position="45"/>
        <end position="64"/>
    </location>
</feature>
<feature type="transmembrane region" description="Helical" evidence="18">
    <location>
        <begin position="165"/>
        <end position="182"/>
    </location>
</feature>
<feature type="transmembrane region" description="Helical" evidence="18">
    <location>
        <begin position="76"/>
        <end position="98"/>
    </location>
</feature>
<gene>
    <name evidence="19" type="primary">spoVE</name>
    <name evidence="19" type="ORF">CE91St30_20740</name>
</gene>
<feature type="transmembrane region" description="Helical" evidence="18">
    <location>
        <begin position="143"/>
        <end position="159"/>
    </location>
</feature>
<evidence type="ECO:0000256" key="9">
    <source>
        <dbReference type="ARBA" id="ARBA00032370"/>
    </source>
</evidence>
<dbReference type="InterPro" id="IPR001182">
    <property type="entry name" value="FtsW/RodA"/>
</dbReference>
<evidence type="ECO:0000256" key="5">
    <source>
        <dbReference type="ARBA" id="ARBA00022960"/>
    </source>
</evidence>
<evidence type="ECO:0000256" key="7">
    <source>
        <dbReference type="ARBA" id="ARBA00022989"/>
    </source>
</evidence>
<organism evidence="19 20">
    <name type="scientific">Raoultibacter timonensis</name>
    <dbReference type="NCBI Taxonomy" id="1907662"/>
    <lineage>
        <taxon>Bacteria</taxon>
        <taxon>Bacillati</taxon>
        <taxon>Actinomycetota</taxon>
        <taxon>Coriobacteriia</taxon>
        <taxon>Eggerthellales</taxon>
        <taxon>Eggerthellaceae</taxon>
        <taxon>Raoultibacter</taxon>
    </lineage>
</organism>
<feature type="compositionally biased region" description="Low complexity" evidence="17">
    <location>
        <begin position="383"/>
        <end position="415"/>
    </location>
</feature>
<evidence type="ECO:0000256" key="3">
    <source>
        <dbReference type="ARBA" id="ARBA00022679"/>
    </source>
</evidence>
<evidence type="ECO:0000256" key="8">
    <source>
        <dbReference type="ARBA" id="ARBA00023136"/>
    </source>
</evidence>
<dbReference type="PANTHER" id="PTHR30474">
    <property type="entry name" value="CELL CYCLE PROTEIN"/>
    <property type="match status" value="1"/>
</dbReference>
<feature type="transmembrane region" description="Helical" evidence="18">
    <location>
        <begin position="266"/>
        <end position="293"/>
    </location>
</feature>
<keyword evidence="4 18" id="KW-0812">Transmembrane</keyword>
<comment type="catalytic activity">
    <reaction evidence="15">
        <text>[GlcNAc-(1-&gt;4)-Mur2Ac(oyl-L-Ala-gamma-D-Glu-L-Lys-D-Ala-D-Ala)](n)-di-trans,octa-cis-undecaprenyl diphosphate + beta-D-GlcNAc-(1-&gt;4)-Mur2Ac(oyl-L-Ala-gamma-D-Glu-L-Lys-D-Ala-D-Ala)-di-trans,octa-cis-undecaprenyl diphosphate = [GlcNAc-(1-&gt;4)-Mur2Ac(oyl-L-Ala-gamma-D-Glu-L-Lys-D-Ala-D-Ala)](n+1)-di-trans,octa-cis-undecaprenyl diphosphate + di-trans,octa-cis-undecaprenyl diphosphate + H(+)</text>
        <dbReference type="Rhea" id="RHEA:23708"/>
        <dbReference type="Rhea" id="RHEA-COMP:9602"/>
        <dbReference type="Rhea" id="RHEA-COMP:9603"/>
        <dbReference type="ChEBI" id="CHEBI:15378"/>
        <dbReference type="ChEBI" id="CHEBI:58405"/>
        <dbReference type="ChEBI" id="CHEBI:60033"/>
        <dbReference type="ChEBI" id="CHEBI:78435"/>
        <dbReference type="EC" id="2.4.99.28"/>
    </reaction>
</comment>
<evidence type="ECO:0000256" key="1">
    <source>
        <dbReference type="ARBA" id="ARBA00004141"/>
    </source>
</evidence>
<protein>
    <recommendedName>
        <fullName evidence="12">Probable peptidoglycan glycosyltransferase FtsW</fullName>
        <ecNumber evidence="14">2.4.99.28</ecNumber>
    </recommendedName>
    <alternativeName>
        <fullName evidence="13">Cell division protein FtsW</fullName>
    </alternativeName>
    <alternativeName>
        <fullName evidence="10">Cell wall polymerase</fullName>
    </alternativeName>
    <alternativeName>
        <fullName evidence="9">Peptidoglycan polymerase</fullName>
    </alternativeName>
</protein>
<evidence type="ECO:0000256" key="12">
    <source>
        <dbReference type="ARBA" id="ARBA00041185"/>
    </source>
</evidence>
<evidence type="ECO:0000256" key="17">
    <source>
        <dbReference type="SAM" id="MobiDB-lite"/>
    </source>
</evidence>
<evidence type="ECO:0000313" key="19">
    <source>
        <dbReference type="EMBL" id="BDE96741.1"/>
    </source>
</evidence>
<evidence type="ECO:0000313" key="20">
    <source>
        <dbReference type="Proteomes" id="UP001320544"/>
    </source>
</evidence>
<dbReference type="RefSeq" id="WP_244385947.1">
    <property type="nucleotide sequence ID" value="NZ_AP025564.1"/>
</dbReference>
<evidence type="ECO:0000256" key="14">
    <source>
        <dbReference type="ARBA" id="ARBA00044770"/>
    </source>
</evidence>
<feature type="transmembrane region" description="Helical" evidence="18">
    <location>
        <begin position="104"/>
        <end position="131"/>
    </location>
</feature>
<reference evidence="19 20" key="1">
    <citation type="submission" date="2022-01" db="EMBL/GenBank/DDBJ databases">
        <title>Novel bile acid biosynthetic pathways are enriched in the microbiome of centenarians.</title>
        <authorList>
            <person name="Sato Y."/>
            <person name="Atarashi K."/>
            <person name="Plichta R.D."/>
            <person name="Arai Y."/>
            <person name="Sasajima S."/>
            <person name="Kearney M.S."/>
            <person name="Suda W."/>
            <person name="Takeshita K."/>
            <person name="Sasaki T."/>
            <person name="Okamoto S."/>
            <person name="Skelly N.A."/>
            <person name="Okamura Y."/>
            <person name="Vlamakis H."/>
            <person name="Li Y."/>
            <person name="Tanoue T."/>
            <person name="Takei H."/>
            <person name="Nittono H."/>
            <person name="Narushima S."/>
            <person name="Irie J."/>
            <person name="Itoh H."/>
            <person name="Moriya K."/>
            <person name="Sugiura Y."/>
            <person name="Suematsu M."/>
            <person name="Moritoki N."/>
            <person name="Shibata S."/>
            <person name="Littman R.D."/>
            <person name="Fischbach A.M."/>
            <person name="Uwamino Y."/>
            <person name="Inoue T."/>
            <person name="Honda A."/>
            <person name="Hattori M."/>
            <person name="Murai T."/>
            <person name="Xavier J.R."/>
            <person name="Hirose N."/>
            <person name="Honda K."/>
        </authorList>
    </citation>
    <scope>NUCLEOTIDE SEQUENCE [LARGE SCALE GENOMIC DNA]</scope>
    <source>
        <strain evidence="19 20">CE91-St30</strain>
    </source>
</reference>
<evidence type="ECO:0000256" key="2">
    <source>
        <dbReference type="ARBA" id="ARBA00022676"/>
    </source>
</evidence>
<keyword evidence="5" id="KW-0133">Cell shape</keyword>
<sequence length="427" mass="46365">MPSHIQGPRILLLLSVFALLLLGLVMVYSAGSIEAISEGSSPAAYFTKQIGFAVIGCVGAFVLWKFIPYHVWSGRLLWLAWIVAVLLLLFTAVMGTVGLGAQRWLYIGTIGIQPSEFAKIVFVLMMARILFDFRNGDIDVRSLFVQVALLIVVPLFIIYRTQSDLGTTIICFVGILMVLWIGEVPLKYILLLVLGGLAFAALASMVGYRQDRFVFLNPWDDGEDGYGNGYQLIHSFYAFAEGGLFGVGLGNSREKFLYLPEAETDFIYAIIGEELGLIGALAVLALFLLFLYAGIRVARSAPDNFGAMIAGSFTIMIVFQAFLNIGCVLGMLPTTGKPLPFISSGGSSLIACLFMVGFILSVSQHSDVPSVYEQRRQDLRIVRSTSSRGSSPSRSGASSGSGASRRGRSGPSNSRGRSDSSRNRARR</sequence>
<accession>A0ABM7WK46</accession>
<keyword evidence="2" id="KW-0328">Glycosyltransferase</keyword>
<comment type="function">
    <text evidence="16">Peptidoglycan polymerase that is essential for cell division.</text>
</comment>
<dbReference type="EMBL" id="AP025564">
    <property type="protein sequence ID" value="BDE96741.1"/>
    <property type="molecule type" value="Genomic_DNA"/>
</dbReference>
<evidence type="ECO:0000256" key="18">
    <source>
        <dbReference type="SAM" id="Phobius"/>
    </source>
</evidence>
<dbReference type="Pfam" id="PF01098">
    <property type="entry name" value="FTSW_RODA_SPOVE"/>
    <property type="match status" value="1"/>
</dbReference>